<dbReference type="EMBL" id="CP147988">
    <property type="protein sequence ID" value="WXK50299.1"/>
    <property type="molecule type" value="Genomic_DNA"/>
</dbReference>
<dbReference type="Pfam" id="PF07883">
    <property type="entry name" value="Cupin_2"/>
    <property type="match status" value="1"/>
</dbReference>
<dbReference type="Gene3D" id="2.60.120.10">
    <property type="entry name" value="Jelly Rolls"/>
    <property type="match status" value="1"/>
</dbReference>
<protein>
    <submittedName>
        <fullName evidence="3">Cupin domain-containing protein</fullName>
    </submittedName>
</protein>
<feature type="domain" description="Cupin type-2" evidence="2">
    <location>
        <begin position="51"/>
        <end position="118"/>
    </location>
</feature>
<gene>
    <name evidence="3" type="ORF">V6624_01440</name>
</gene>
<dbReference type="InterPro" id="IPR013096">
    <property type="entry name" value="Cupin_2"/>
</dbReference>
<evidence type="ECO:0000256" key="1">
    <source>
        <dbReference type="SAM" id="SignalP"/>
    </source>
</evidence>
<evidence type="ECO:0000313" key="4">
    <source>
        <dbReference type="Proteomes" id="UP001447857"/>
    </source>
</evidence>
<name>A0ABZ2Q7K5_9FLAO</name>
<keyword evidence="4" id="KW-1185">Reference proteome</keyword>
<proteinExistence type="predicted"/>
<dbReference type="InterPro" id="IPR011051">
    <property type="entry name" value="RmlC_Cupin_sf"/>
</dbReference>
<organism evidence="3 4">
    <name type="scientific">Flavobacterium ginsenosidimutans</name>
    <dbReference type="NCBI Taxonomy" id="687844"/>
    <lineage>
        <taxon>Bacteria</taxon>
        <taxon>Pseudomonadati</taxon>
        <taxon>Bacteroidota</taxon>
        <taxon>Flavobacteriia</taxon>
        <taxon>Flavobacteriales</taxon>
        <taxon>Flavobacteriaceae</taxon>
        <taxon>Flavobacterium</taxon>
    </lineage>
</organism>
<evidence type="ECO:0000259" key="2">
    <source>
        <dbReference type="Pfam" id="PF07883"/>
    </source>
</evidence>
<accession>A0ABZ2Q7K5</accession>
<reference evidence="3 4" key="1">
    <citation type="submission" date="2024-02" db="EMBL/GenBank/DDBJ databases">
        <title>complete genome of Flavobacterium ginsenosidimutans Str. YTB16.</title>
        <authorList>
            <person name="Wang Q."/>
        </authorList>
    </citation>
    <scope>NUCLEOTIDE SEQUENCE [LARGE SCALE GENOMIC DNA]</scope>
    <source>
        <strain evidence="3 4">YTB16</strain>
    </source>
</reference>
<sequence length="127" mass="14262">MKTIKKNLMSLLILLLLILSVNIYAQDPLKVAPNTYKKVLLENERVRIMQVEITPGETIPWHHHPDHTIYALTDGKIEITDKGKAPIIMDIKAGDAMYIPAVTHMAKNLGDTTVNLIVTEIKPKAKK</sequence>
<dbReference type="RefSeq" id="WP_338840666.1">
    <property type="nucleotide sequence ID" value="NZ_CP147988.1"/>
</dbReference>
<keyword evidence="1" id="KW-0732">Signal</keyword>
<dbReference type="InterPro" id="IPR014710">
    <property type="entry name" value="RmlC-like_jellyroll"/>
</dbReference>
<feature type="signal peptide" evidence="1">
    <location>
        <begin position="1"/>
        <end position="25"/>
    </location>
</feature>
<evidence type="ECO:0000313" key="3">
    <source>
        <dbReference type="EMBL" id="WXK50299.1"/>
    </source>
</evidence>
<dbReference type="SUPFAM" id="SSF51182">
    <property type="entry name" value="RmlC-like cupins"/>
    <property type="match status" value="1"/>
</dbReference>
<feature type="chain" id="PRO_5046331755" evidence="1">
    <location>
        <begin position="26"/>
        <end position="127"/>
    </location>
</feature>
<dbReference type="Proteomes" id="UP001447857">
    <property type="component" value="Chromosome"/>
</dbReference>